<dbReference type="Pfam" id="PF00270">
    <property type="entry name" value="DEAD"/>
    <property type="match status" value="1"/>
</dbReference>
<comment type="similarity">
    <text evidence="5 6">Belongs to the DEAD box helicase family.</text>
</comment>
<dbReference type="InterPro" id="IPR000629">
    <property type="entry name" value="RNA-helicase_DEAD-box_CS"/>
</dbReference>
<evidence type="ECO:0000256" key="5">
    <source>
        <dbReference type="ARBA" id="ARBA00038437"/>
    </source>
</evidence>
<feature type="compositionally biased region" description="Basic and acidic residues" evidence="7">
    <location>
        <begin position="469"/>
        <end position="516"/>
    </location>
</feature>
<comment type="caution">
    <text evidence="10">The sequence shown here is derived from an EMBL/GenBank/DDBJ whole genome shotgun (WGS) entry which is preliminary data.</text>
</comment>
<evidence type="ECO:0000313" key="10">
    <source>
        <dbReference type="EMBL" id="GFK96063.1"/>
    </source>
</evidence>
<protein>
    <submittedName>
        <fullName evidence="10">ATP-dependent RNA helicase CshA</fullName>
        <ecNumber evidence="10">3.6.4.13</ecNumber>
    </submittedName>
</protein>
<feature type="compositionally biased region" description="Acidic residues" evidence="7">
    <location>
        <begin position="664"/>
        <end position="675"/>
    </location>
</feature>
<gene>
    <name evidence="10" type="primary">cshA</name>
    <name evidence="10" type="ORF">NNJEOMEG_03937</name>
</gene>
<dbReference type="GO" id="GO:0016787">
    <property type="term" value="F:hydrolase activity"/>
    <property type="evidence" value="ECO:0007669"/>
    <property type="project" value="UniProtKB-KW"/>
</dbReference>
<feature type="compositionally biased region" description="Basic residues" evidence="7">
    <location>
        <begin position="639"/>
        <end position="650"/>
    </location>
</feature>
<dbReference type="SUPFAM" id="SSF52540">
    <property type="entry name" value="P-loop containing nucleoside triphosphate hydrolases"/>
    <property type="match status" value="1"/>
</dbReference>
<dbReference type="InterPro" id="IPR027417">
    <property type="entry name" value="P-loop_NTPase"/>
</dbReference>
<evidence type="ECO:0000256" key="3">
    <source>
        <dbReference type="ARBA" id="ARBA00022806"/>
    </source>
</evidence>
<feature type="domain" description="Helicase C-terminal" evidence="9">
    <location>
        <begin position="254"/>
        <end position="399"/>
    </location>
</feature>
<keyword evidence="11" id="KW-1185">Reference proteome</keyword>
<dbReference type="EC" id="3.6.4.13" evidence="10"/>
<sequence length="756" mass="84292">MDNTTDTPQTPDEFETLIQPEAQLPEITPEELPESLRAAMARAGWEKLMPVQSKSLPYLLQGQDLMVQSRTGSGKTGAFLMPIYHLLDQNLAQTQALILCPTRELAKQVAMDAEMLFGDTELKVATVYGGVGYGPQTDALRAGAHLVVGTPGRILDHLLRRNLTLDGMRVLVFDEADRMLSIGFYPDMKEIKRYLPKRRVSTFLFSATYPPHVLRLAEEFMDHPNFLSLSAKQVHVADILHQYIEVPGLDKDRTLVRLIEIENPSSAIIFSNTKANVHYIAEVLKGFGYDAEELSADLSQAMREHVLLRLRKRTLRFLVATDVAARGIDIPELSHVFQYEPPEDPESYVHRAGRTGRAGASGTAITLVNIMEELAMKRIGQRFGIDLLKRPVPTDEEVSAVVSERLTALLEAELRAVPALKKVRLQRFLPLAQELAASEDASLLAMLLDERYQSSLHAIPETPEGAPLETRRERPRDRDRDRDRDRRDRERDRDRDRRDRPRSEARPETRAEDRPRAQVQEDPAPAQDRLQDPEPNAAADQGEGEAPRRKSRRRSRGGRKRSGGEGSAPESVGAPGQDSAPSGGAQAAEAELAPFTAESLFPDDPFFQSAPLSEQAPPEVRTDGEGEAPEGQEPQGEVKKKRRRRRRSRKKPAEGQEAQGGQEEAPEDFDDEPGNEPEAQAADAVGEAPAQEAGAEAKPSRSRRGRGRGTRSEPREEAQPQEPRRISKAEAREGAPTKKTVEIEYKPDEYKGIEWD</sequence>
<evidence type="ECO:0000256" key="1">
    <source>
        <dbReference type="ARBA" id="ARBA00022741"/>
    </source>
</evidence>
<keyword evidence="4 6" id="KW-0067">ATP-binding</keyword>
<dbReference type="InterPro" id="IPR001650">
    <property type="entry name" value="Helicase_C-like"/>
</dbReference>
<feature type="compositionally biased region" description="Basic residues" evidence="7">
    <location>
        <begin position="700"/>
        <end position="709"/>
    </location>
</feature>
<dbReference type="CDD" id="cd18787">
    <property type="entry name" value="SF2_C_DEAD"/>
    <property type="match status" value="1"/>
</dbReference>
<keyword evidence="1 6" id="KW-0547">Nucleotide-binding</keyword>
<feature type="domain" description="Helicase ATP-binding" evidence="8">
    <location>
        <begin position="56"/>
        <end position="227"/>
    </location>
</feature>
<evidence type="ECO:0000256" key="6">
    <source>
        <dbReference type="RuleBase" id="RU000492"/>
    </source>
</evidence>
<evidence type="ECO:0000256" key="4">
    <source>
        <dbReference type="ARBA" id="ARBA00022840"/>
    </source>
</evidence>
<dbReference type="CDD" id="cd00268">
    <property type="entry name" value="DEADc"/>
    <property type="match status" value="1"/>
</dbReference>
<dbReference type="PANTHER" id="PTHR47959:SF1">
    <property type="entry name" value="ATP-DEPENDENT RNA HELICASE DBPA"/>
    <property type="match status" value="1"/>
</dbReference>
<dbReference type="InterPro" id="IPR014001">
    <property type="entry name" value="Helicase_ATP-bd"/>
</dbReference>
<dbReference type="InterPro" id="IPR044742">
    <property type="entry name" value="DEAD/DEAH_RhlB"/>
</dbReference>
<dbReference type="Proteomes" id="UP000494245">
    <property type="component" value="Unassembled WGS sequence"/>
</dbReference>
<dbReference type="GO" id="GO:0005829">
    <property type="term" value="C:cytosol"/>
    <property type="evidence" value="ECO:0007669"/>
    <property type="project" value="TreeGrafter"/>
</dbReference>
<dbReference type="PANTHER" id="PTHR47959">
    <property type="entry name" value="ATP-DEPENDENT RNA HELICASE RHLE-RELATED"/>
    <property type="match status" value="1"/>
</dbReference>
<keyword evidence="2 6" id="KW-0378">Hydrolase</keyword>
<evidence type="ECO:0000259" key="8">
    <source>
        <dbReference type="PROSITE" id="PS51192"/>
    </source>
</evidence>
<evidence type="ECO:0000259" key="9">
    <source>
        <dbReference type="PROSITE" id="PS51194"/>
    </source>
</evidence>
<proteinExistence type="inferred from homology"/>
<dbReference type="PROSITE" id="PS51194">
    <property type="entry name" value="HELICASE_CTER"/>
    <property type="match status" value="1"/>
</dbReference>
<name>A0A6V8LUI4_9BACT</name>
<dbReference type="GO" id="GO:0005524">
    <property type="term" value="F:ATP binding"/>
    <property type="evidence" value="ECO:0007669"/>
    <property type="project" value="UniProtKB-KW"/>
</dbReference>
<evidence type="ECO:0000256" key="2">
    <source>
        <dbReference type="ARBA" id="ARBA00022801"/>
    </source>
</evidence>
<dbReference type="SMART" id="SM00490">
    <property type="entry name" value="HELICc"/>
    <property type="match status" value="1"/>
</dbReference>
<dbReference type="RefSeq" id="WP_173087201.1">
    <property type="nucleotide sequence ID" value="NZ_BLTE01000031.1"/>
</dbReference>
<feature type="region of interest" description="Disordered" evidence="7">
    <location>
        <begin position="457"/>
        <end position="756"/>
    </location>
</feature>
<dbReference type="EMBL" id="BLTE01000031">
    <property type="protein sequence ID" value="GFK96063.1"/>
    <property type="molecule type" value="Genomic_DNA"/>
</dbReference>
<reference evidence="10 11" key="2">
    <citation type="submission" date="2020-05" db="EMBL/GenBank/DDBJ databases">
        <title>Draft genome sequence of Desulfovibrio sp. strainFSS-1.</title>
        <authorList>
            <person name="Shimoshige H."/>
            <person name="Kobayashi H."/>
            <person name="Maekawa T."/>
        </authorList>
    </citation>
    <scope>NUCLEOTIDE SEQUENCE [LARGE SCALE GENOMIC DNA]</scope>
    <source>
        <strain evidence="10 11">SIID29052-01</strain>
    </source>
</reference>
<feature type="compositionally biased region" description="Low complexity" evidence="7">
    <location>
        <begin position="684"/>
        <end position="697"/>
    </location>
</feature>
<dbReference type="Gene3D" id="3.40.50.300">
    <property type="entry name" value="P-loop containing nucleotide triphosphate hydrolases"/>
    <property type="match status" value="2"/>
</dbReference>
<dbReference type="GO" id="GO:0003676">
    <property type="term" value="F:nucleic acid binding"/>
    <property type="evidence" value="ECO:0007669"/>
    <property type="project" value="InterPro"/>
</dbReference>
<dbReference type="AlphaFoldDB" id="A0A6V8LUI4"/>
<dbReference type="PROSITE" id="PS51192">
    <property type="entry name" value="HELICASE_ATP_BIND_1"/>
    <property type="match status" value="1"/>
</dbReference>
<feature type="compositionally biased region" description="Basic residues" evidence="7">
    <location>
        <begin position="549"/>
        <end position="561"/>
    </location>
</feature>
<dbReference type="InterPro" id="IPR011545">
    <property type="entry name" value="DEAD/DEAH_box_helicase_dom"/>
</dbReference>
<evidence type="ECO:0000313" key="11">
    <source>
        <dbReference type="Proteomes" id="UP000494245"/>
    </source>
</evidence>
<keyword evidence="3 6" id="KW-0347">Helicase</keyword>
<dbReference type="InterPro" id="IPR050079">
    <property type="entry name" value="DEAD_box_RNA_helicase"/>
</dbReference>
<feature type="compositionally biased region" description="Basic and acidic residues" evidence="7">
    <location>
        <begin position="710"/>
        <end position="756"/>
    </location>
</feature>
<evidence type="ECO:0000256" key="7">
    <source>
        <dbReference type="SAM" id="MobiDB-lite"/>
    </source>
</evidence>
<accession>A0A6V8LUI4</accession>
<dbReference type="Pfam" id="PF00271">
    <property type="entry name" value="Helicase_C"/>
    <property type="match status" value="1"/>
</dbReference>
<reference evidence="10 11" key="1">
    <citation type="submission" date="2020-04" db="EMBL/GenBank/DDBJ databases">
        <authorList>
            <consortium name="Desulfovibrio sp. FSS-1 genome sequencing consortium"/>
            <person name="Shimoshige H."/>
            <person name="Kobayashi H."/>
            <person name="Maekawa T."/>
        </authorList>
    </citation>
    <scope>NUCLEOTIDE SEQUENCE [LARGE SCALE GENOMIC DNA]</scope>
    <source>
        <strain evidence="10 11">SIID29052-01</strain>
    </source>
</reference>
<organism evidence="10 11">
    <name type="scientific">Fundidesulfovibrio magnetotacticus</name>
    <dbReference type="NCBI Taxonomy" id="2730080"/>
    <lineage>
        <taxon>Bacteria</taxon>
        <taxon>Pseudomonadati</taxon>
        <taxon>Thermodesulfobacteriota</taxon>
        <taxon>Desulfovibrionia</taxon>
        <taxon>Desulfovibrionales</taxon>
        <taxon>Desulfovibrionaceae</taxon>
        <taxon>Fundidesulfovibrio</taxon>
    </lineage>
</organism>
<dbReference type="SMART" id="SM00487">
    <property type="entry name" value="DEXDc"/>
    <property type="match status" value="1"/>
</dbReference>
<dbReference type="PROSITE" id="PS00039">
    <property type="entry name" value="DEAD_ATP_HELICASE"/>
    <property type="match status" value="1"/>
</dbReference>
<dbReference type="GO" id="GO:0003724">
    <property type="term" value="F:RNA helicase activity"/>
    <property type="evidence" value="ECO:0007669"/>
    <property type="project" value="UniProtKB-EC"/>
</dbReference>